<protein>
    <recommendedName>
        <fullName evidence="17">ADP-dependent (S)-NAD(P)H-hydrate dehydratase</fullName>
        <ecNumber evidence="17">4.2.1.136</ecNumber>
    </recommendedName>
    <alternativeName>
        <fullName evidence="17">ADP-dependent NAD(P)HX dehydratase</fullName>
    </alternativeName>
</protein>
<dbReference type="GO" id="GO:0046872">
    <property type="term" value="F:metal ion binding"/>
    <property type="evidence" value="ECO:0007669"/>
    <property type="project" value="UniProtKB-UniRule"/>
</dbReference>
<evidence type="ECO:0000313" key="21">
    <source>
        <dbReference type="EMBL" id="MBB3039653.1"/>
    </source>
</evidence>
<comment type="catalytic activity">
    <reaction evidence="2 18">
        <text>(6R)-NADPHX = (6S)-NADPHX</text>
        <dbReference type="Rhea" id="RHEA:32227"/>
        <dbReference type="ChEBI" id="CHEBI:64076"/>
        <dbReference type="ChEBI" id="CHEBI:64077"/>
        <dbReference type="EC" id="5.1.99.6"/>
    </reaction>
</comment>
<evidence type="ECO:0000259" key="20">
    <source>
        <dbReference type="PROSITE" id="PS51385"/>
    </source>
</evidence>
<dbReference type="HAMAP" id="MF_01965">
    <property type="entry name" value="NADHX_dehydratase"/>
    <property type="match status" value="1"/>
</dbReference>
<comment type="cofactor">
    <cofactor evidence="18">
        <name>K(+)</name>
        <dbReference type="ChEBI" id="CHEBI:29103"/>
    </cofactor>
    <text evidence="18">Binds 1 potassium ion per subunit.</text>
</comment>
<feature type="binding site" evidence="17">
    <location>
        <position position="347"/>
    </location>
    <ligand>
        <name>(6S)-NADPHX</name>
        <dbReference type="ChEBI" id="CHEBI:64076"/>
    </ligand>
</feature>
<dbReference type="OrthoDB" id="9806925at2"/>
<dbReference type="SUPFAM" id="SSF53613">
    <property type="entry name" value="Ribokinase-like"/>
    <property type="match status" value="1"/>
</dbReference>
<feature type="binding site" evidence="17">
    <location>
        <position position="411"/>
    </location>
    <ligand>
        <name>(6S)-NADPHX</name>
        <dbReference type="ChEBI" id="CHEBI:64076"/>
    </ligand>
</feature>
<keyword evidence="13" id="KW-0511">Multifunctional enzyme</keyword>
<feature type="binding site" evidence="17">
    <location>
        <position position="297"/>
    </location>
    <ligand>
        <name>(6S)-NADPHX</name>
        <dbReference type="ChEBI" id="CHEBI:64076"/>
    </ligand>
</feature>
<dbReference type="NCBIfam" id="TIGR00196">
    <property type="entry name" value="yjeF_cterm"/>
    <property type="match status" value="1"/>
</dbReference>
<evidence type="ECO:0000256" key="2">
    <source>
        <dbReference type="ARBA" id="ARBA00000909"/>
    </source>
</evidence>
<comment type="subunit">
    <text evidence="17">Homotetramer.</text>
</comment>
<dbReference type="Pfam" id="PF03853">
    <property type="entry name" value="YjeF_N"/>
    <property type="match status" value="1"/>
</dbReference>
<dbReference type="GO" id="GO:0052856">
    <property type="term" value="F:NAD(P)HX epimerase activity"/>
    <property type="evidence" value="ECO:0007669"/>
    <property type="project" value="UniProtKB-EC"/>
</dbReference>
<evidence type="ECO:0000256" key="4">
    <source>
        <dbReference type="ARBA" id="ARBA00009524"/>
    </source>
</evidence>
<keyword evidence="9 18" id="KW-0630">Potassium</keyword>
<dbReference type="GO" id="GO:0005524">
    <property type="term" value="F:ATP binding"/>
    <property type="evidence" value="ECO:0007669"/>
    <property type="project" value="UniProtKB-UniRule"/>
</dbReference>
<keyword evidence="11 18" id="KW-0413">Isomerase</keyword>
<dbReference type="PROSITE" id="PS51385">
    <property type="entry name" value="YJEF_N"/>
    <property type="match status" value="1"/>
</dbReference>
<dbReference type="PANTHER" id="PTHR12592">
    <property type="entry name" value="ATP-DEPENDENT (S)-NAD(P)H-HYDRATE DEHYDRATASE FAMILY MEMBER"/>
    <property type="match status" value="1"/>
</dbReference>
<dbReference type="PROSITE" id="PS01050">
    <property type="entry name" value="YJEF_C_2"/>
    <property type="match status" value="1"/>
</dbReference>
<dbReference type="PANTHER" id="PTHR12592:SF0">
    <property type="entry name" value="ATP-DEPENDENT (S)-NAD(P)H-HYDRATE DEHYDRATASE"/>
    <property type="match status" value="1"/>
</dbReference>
<reference evidence="21 22" key="1">
    <citation type="submission" date="2020-08" db="EMBL/GenBank/DDBJ databases">
        <title>Sequencing the genomes of 1000 actinobacteria strains.</title>
        <authorList>
            <person name="Klenk H.-P."/>
        </authorList>
    </citation>
    <scope>NUCLEOTIDE SEQUENCE [LARGE SCALE GENOMIC DNA]</scope>
    <source>
        <strain evidence="21 22">DSM 45258</strain>
    </source>
</reference>
<evidence type="ECO:0000256" key="6">
    <source>
        <dbReference type="ARBA" id="ARBA00022741"/>
    </source>
</evidence>
<comment type="caution">
    <text evidence="21">The sequence shown here is derived from an EMBL/GenBank/DDBJ whole genome shotgun (WGS) entry which is preliminary data.</text>
</comment>
<dbReference type="GO" id="GO:0052855">
    <property type="term" value="F:ADP-dependent NAD(P)H-hydrate dehydratase activity"/>
    <property type="evidence" value="ECO:0007669"/>
    <property type="project" value="UniProtKB-UniRule"/>
</dbReference>
<comment type="catalytic activity">
    <reaction evidence="1 18">
        <text>(6R)-NADHX = (6S)-NADHX</text>
        <dbReference type="Rhea" id="RHEA:32215"/>
        <dbReference type="ChEBI" id="CHEBI:64074"/>
        <dbReference type="ChEBI" id="CHEBI:64075"/>
        <dbReference type="EC" id="5.1.99.6"/>
    </reaction>
</comment>
<evidence type="ECO:0000256" key="12">
    <source>
        <dbReference type="ARBA" id="ARBA00023239"/>
    </source>
</evidence>
<dbReference type="GO" id="GO:0046496">
    <property type="term" value="P:nicotinamide nucleotide metabolic process"/>
    <property type="evidence" value="ECO:0007669"/>
    <property type="project" value="UniProtKB-UniRule"/>
</dbReference>
<dbReference type="Gene3D" id="3.40.50.10260">
    <property type="entry name" value="YjeF N-terminal domain"/>
    <property type="match status" value="1"/>
</dbReference>
<gene>
    <name evidence="17" type="primary">nnrD</name>
    <name evidence="21" type="ORF">FHU29_004141</name>
</gene>
<dbReference type="EMBL" id="JACHWS010000004">
    <property type="protein sequence ID" value="MBB3039653.1"/>
    <property type="molecule type" value="Genomic_DNA"/>
</dbReference>
<keyword evidence="21" id="KW-0808">Transferase</keyword>
<feature type="domain" description="YjeF N-terminal" evidence="20">
    <location>
        <begin position="11"/>
        <end position="204"/>
    </location>
</feature>
<dbReference type="GO" id="GO:0016301">
    <property type="term" value="F:kinase activity"/>
    <property type="evidence" value="ECO:0007669"/>
    <property type="project" value="UniProtKB-KW"/>
</dbReference>
<evidence type="ECO:0000256" key="18">
    <source>
        <dbReference type="PIRNR" id="PIRNR017184"/>
    </source>
</evidence>
<comment type="cofactor">
    <cofactor evidence="17">
        <name>Mg(2+)</name>
        <dbReference type="ChEBI" id="CHEBI:18420"/>
    </cofactor>
</comment>
<keyword evidence="22" id="KW-1185">Reference proteome</keyword>
<dbReference type="InterPro" id="IPR000631">
    <property type="entry name" value="CARKD"/>
</dbReference>
<comment type="function">
    <text evidence="14 18">Bifunctional enzyme that catalyzes the epimerization of the S- and R-forms of NAD(P)HX and the dehydration of the S-form of NAD(P)HX at the expense of ADP, which is converted to AMP. This allows the repair of both epimers of NAD(P)HX, a damaged form of NAD(P)H that is a result of enzymatic or heat-dependent hydration.</text>
</comment>
<dbReference type="InterPro" id="IPR036652">
    <property type="entry name" value="YjeF_N_dom_sf"/>
</dbReference>
<dbReference type="PROSITE" id="PS51383">
    <property type="entry name" value="YJEF_C_3"/>
    <property type="match status" value="1"/>
</dbReference>
<evidence type="ECO:0000256" key="14">
    <source>
        <dbReference type="ARBA" id="ARBA00025153"/>
    </source>
</evidence>
<dbReference type="InterPro" id="IPR017953">
    <property type="entry name" value="Carbohydrate_kinase_pred_CS"/>
</dbReference>
<evidence type="ECO:0000256" key="10">
    <source>
        <dbReference type="ARBA" id="ARBA00023027"/>
    </source>
</evidence>
<evidence type="ECO:0000256" key="3">
    <source>
        <dbReference type="ARBA" id="ARBA00006001"/>
    </source>
</evidence>
<dbReference type="InterPro" id="IPR029056">
    <property type="entry name" value="Ribokinase-like"/>
</dbReference>
<dbReference type="RefSeq" id="WP_064438337.1">
    <property type="nucleotide sequence ID" value="NZ_BDDI01000001.1"/>
</dbReference>
<sequence>MTVPYFTADEIRTAEAELFARVAEGVPMRRASWGLAAEVAAELRRRTGGIAGRRVGVLAGSGDNGGDALWAGAFLRRRGVAVEAVLLKPERAHKAGLRALLQAGGRVVAELGPADLVLDGIVGISGKGSLRPDAARHVAAVTAPIVAVDLPSGVDPNTGSVDGPAVQAALTVTFGGYKRVHALAAHQCGRIVYVPIGLELPKSMVQSLTDTEVGGAWPVPAAEDDKYTQGVVGISAGSDVYPGAAVLCVGGAVAAKSGMVRYAGTAREQVLARYPEVIATTAIEDAGRIQAWVAGPGFGTGKKESKVLAALLAQELPTVVDADGLTLVAHNPSLVRGRKAPTLLTPHAGEFERLTGAAPSPDRLAATQQLASDWGVTVLLKGRATVIADPSGEVLVVEAGSSWAATAGSGDVLSGIVGALLASGASPLIAAAMGAHVHARAALIAAGAPGAPASASTLMGAVRPAIGALRLAATPGVADATKRAGYRSLMAGSAP</sequence>
<dbReference type="Proteomes" id="UP000567922">
    <property type="component" value="Unassembled WGS sequence"/>
</dbReference>
<comment type="catalytic activity">
    <reaction evidence="16 17 18">
        <text>(6S)-NADPHX + ADP = AMP + phosphate + NADPH + H(+)</text>
        <dbReference type="Rhea" id="RHEA:32235"/>
        <dbReference type="ChEBI" id="CHEBI:15378"/>
        <dbReference type="ChEBI" id="CHEBI:43474"/>
        <dbReference type="ChEBI" id="CHEBI:57783"/>
        <dbReference type="ChEBI" id="CHEBI:64076"/>
        <dbReference type="ChEBI" id="CHEBI:456215"/>
        <dbReference type="ChEBI" id="CHEBI:456216"/>
        <dbReference type="EC" id="4.2.1.136"/>
    </reaction>
</comment>
<dbReference type="InterPro" id="IPR004443">
    <property type="entry name" value="YjeF_N_dom"/>
</dbReference>
<keyword evidence="8 17" id="KW-0521">NADP</keyword>
<keyword evidence="7 17" id="KW-0067">ATP-binding</keyword>
<dbReference type="EC" id="4.2.1.136" evidence="17"/>
<keyword evidence="10 17" id="KW-0520">NAD</keyword>
<evidence type="ECO:0000259" key="19">
    <source>
        <dbReference type="PROSITE" id="PS51383"/>
    </source>
</evidence>
<feature type="binding site" evidence="17">
    <location>
        <position position="244"/>
    </location>
    <ligand>
        <name>(6S)-NADPHX</name>
        <dbReference type="ChEBI" id="CHEBI:64076"/>
    </ligand>
</feature>
<comment type="similarity">
    <text evidence="4 18">In the C-terminal section; belongs to the NnrD/CARKD family.</text>
</comment>
<evidence type="ECO:0000256" key="8">
    <source>
        <dbReference type="ARBA" id="ARBA00022857"/>
    </source>
</evidence>
<evidence type="ECO:0000256" key="1">
    <source>
        <dbReference type="ARBA" id="ARBA00000013"/>
    </source>
</evidence>
<proteinExistence type="inferred from homology"/>
<evidence type="ECO:0000256" key="16">
    <source>
        <dbReference type="ARBA" id="ARBA00049209"/>
    </source>
</evidence>
<dbReference type="Gene3D" id="3.40.1190.20">
    <property type="match status" value="1"/>
</dbReference>
<evidence type="ECO:0000313" key="22">
    <source>
        <dbReference type="Proteomes" id="UP000567922"/>
    </source>
</evidence>
<organism evidence="21 22">
    <name type="scientific">Hoyosella altamirensis</name>
    <dbReference type="NCBI Taxonomy" id="616997"/>
    <lineage>
        <taxon>Bacteria</taxon>
        <taxon>Bacillati</taxon>
        <taxon>Actinomycetota</taxon>
        <taxon>Actinomycetes</taxon>
        <taxon>Mycobacteriales</taxon>
        <taxon>Hoyosellaceae</taxon>
        <taxon>Hoyosella</taxon>
    </lineage>
</organism>
<dbReference type="InterPro" id="IPR030677">
    <property type="entry name" value="Nnr"/>
</dbReference>
<keyword evidence="6 17" id="KW-0547">Nucleotide-binding</keyword>
<comment type="function">
    <text evidence="17">Catalyzes the dehydration of the S-form of NAD(P)HX at the expense of ADP, which is converted to AMP. Together with NAD(P)HX epimerase, which catalyzes the epimerization of the S- and R-forms, the enzyme allows the repair of both epimers of NAD(P)HX, a damaged form of NAD(P)H that is a result of enzymatic or heat-dependent hydration.</text>
</comment>
<feature type="binding site" evidence="17">
    <location>
        <position position="410"/>
    </location>
    <ligand>
        <name>AMP</name>
        <dbReference type="ChEBI" id="CHEBI:456215"/>
    </ligand>
</feature>
<evidence type="ECO:0000256" key="11">
    <source>
        <dbReference type="ARBA" id="ARBA00023235"/>
    </source>
</evidence>
<evidence type="ECO:0000256" key="5">
    <source>
        <dbReference type="ARBA" id="ARBA00022723"/>
    </source>
</evidence>
<keyword evidence="5 18" id="KW-0479">Metal-binding</keyword>
<dbReference type="AlphaFoldDB" id="A0A839RUT8"/>
<dbReference type="PIRSF" id="PIRSF017184">
    <property type="entry name" value="Nnr"/>
    <property type="match status" value="1"/>
</dbReference>
<evidence type="ECO:0000256" key="13">
    <source>
        <dbReference type="ARBA" id="ARBA00023268"/>
    </source>
</evidence>
<feature type="domain" description="YjeF C-terminal" evidence="19">
    <location>
        <begin position="209"/>
        <end position="469"/>
    </location>
</feature>
<keyword evidence="12 17" id="KW-0456">Lyase</keyword>
<dbReference type="SUPFAM" id="SSF64153">
    <property type="entry name" value="YjeF N-terminal domain-like"/>
    <property type="match status" value="1"/>
</dbReference>
<comment type="similarity">
    <text evidence="17">Belongs to the NnrD/CARKD family.</text>
</comment>
<feature type="binding site" evidence="17">
    <location>
        <begin position="381"/>
        <end position="385"/>
    </location>
    <ligand>
        <name>AMP</name>
        <dbReference type="ChEBI" id="CHEBI:456215"/>
    </ligand>
</feature>
<evidence type="ECO:0000256" key="15">
    <source>
        <dbReference type="ARBA" id="ARBA00048238"/>
    </source>
</evidence>
<evidence type="ECO:0000256" key="7">
    <source>
        <dbReference type="ARBA" id="ARBA00022840"/>
    </source>
</evidence>
<evidence type="ECO:0000256" key="9">
    <source>
        <dbReference type="ARBA" id="ARBA00022958"/>
    </source>
</evidence>
<evidence type="ECO:0000256" key="17">
    <source>
        <dbReference type="HAMAP-Rule" id="MF_01965"/>
    </source>
</evidence>
<dbReference type="CDD" id="cd01171">
    <property type="entry name" value="YXKO-related"/>
    <property type="match status" value="1"/>
</dbReference>
<comment type="similarity">
    <text evidence="3 18">In the N-terminal section; belongs to the NnrE/AIBP family.</text>
</comment>
<comment type="catalytic activity">
    <reaction evidence="15 17 18">
        <text>(6S)-NADHX + ADP = AMP + phosphate + NADH + H(+)</text>
        <dbReference type="Rhea" id="RHEA:32223"/>
        <dbReference type="ChEBI" id="CHEBI:15378"/>
        <dbReference type="ChEBI" id="CHEBI:43474"/>
        <dbReference type="ChEBI" id="CHEBI:57945"/>
        <dbReference type="ChEBI" id="CHEBI:64074"/>
        <dbReference type="ChEBI" id="CHEBI:456215"/>
        <dbReference type="ChEBI" id="CHEBI:456216"/>
        <dbReference type="EC" id="4.2.1.136"/>
    </reaction>
</comment>
<keyword evidence="21" id="KW-0418">Kinase</keyword>
<accession>A0A839RUT8</accession>
<name>A0A839RUT8_9ACTN</name>
<dbReference type="Pfam" id="PF01256">
    <property type="entry name" value="Carb_kinase"/>
    <property type="match status" value="1"/>
</dbReference>
<dbReference type="GO" id="GO:0110051">
    <property type="term" value="P:metabolite repair"/>
    <property type="evidence" value="ECO:0007669"/>
    <property type="project" value="TreeGrafter"/>
</dbReference>